<organism evidence="1 2">
    <name type="scientific">Yinghuangia soli</name>
    <dbReference type="NCBI Taxonomy" id="2908204"/>
    <lineage>
        <taxon>Bacteria</taxon>
        <taxon>Bacillati</taxon>
        <taxon>Actinomycetota</taxon>
        <taxon>Actinomycetes</taxon>
        <taxon>Kitasatosporales</taxon>
        <taxon>Streptomycetaceae</taxon>
        <taxon>Yinghuangia</taxon>
    </lineage>
</organism>
<dbReference type="Proteomes" id="UP001165378">
    <property type="component" value="Unassembled WGS sequence"/>
</dbReference>
<comment type="caution">
    <text evidence="1">The sequence shown here is derived from an EMBL/GenBank/DDBJ whole genome shotgun (WGS) entry which is preliminary data.</text>
</comment>
<accession>A0AA41U152</accession>
<protein>
    <submittedName>
        <fullName evidence="1">SUKH-4 family immunity protein</fullName>
    </submittedName>
</protein>
<dbReference type="Pfam" id="PF14435">
    <property type="entry name" value="SUKH-4"/>
    <property type="match status" value="1"/>
</dbReference>
<evidence type="ECO:0000313" key="2">
    <source>
        <dbReference type="Proteomes" id="UP001165378"/>
    </source>
</evidence>
<keyword evidence="2" id="KW-1185">Reference proteome</keyword>
<dbReference type="AlphaFoldDB" id="A0AA41U152"/>
<dbReference type="EMBL" id="JAKFHA010000003">
    <property type="protein sequence ID" value="MCF2527147.1"/>
    <property type="molecule type" value="Genomic_DNA"/>
</dbReference>
<name>A0AA41U152_9ACTN</name>
<evidence type="ECO:0000313" key="1">
    <source>
        <dbReference type="EMBL" id="MCF2527147.1"/>
    </source>
</evidence>
<dbReference type="RefSeq" id="WP_235051291.1">
    <property type="nucleotide sequence ID" value="NZ_JAKFHA010000003.1"/>
</dbReference>
<gene>
    <name evidence="1" type="ORF">LZ495_07940</name>
</gene>
<reference evidence="1" key="1">
    <citation type="submission" date="2022-01" db="EMBL/GenBank/DDBJ databases">
        <title>Genome-Based Taxonomic Classification of the Phylum Actinobacteria.</title>
        <authorList>
            <person name="Gao Y."/>
        </authorList>
    </citation>
    <scope>NUCLEOTIDE SEQUENCE</scope>
    <source>
        <strain evidence="1">KLBMP 8922</strain>
    </source>
</reference>
<proteinExistence type="predicted"/>
<sequence>MLRRADLVEVFGKHGIALASRDQVAPHRFPDAVRRTLTEVGVPMYCRSAVYAGLVEDPFATYAAWCADHGAPCSAAAGRTLRIGYWRAGSVCLVPDDGRVLYISPYETDEITPMNSSVEQFGACMLIAHRDAQKCDFLPTRAALAERERIVQRLLAVDPDAVGPPHSVWRIIVDEVTGEEYRP</sequence>
<dbReference type="InterPro" id="IPR025851">
    <property type="entry name" value="SUKH-4"/>
</dbReference>